<dbReference type="AlphaFoldDB" id="A0A9W7XNR7"/>
<protein>
    <submittedName>
        <fullName evidence="3">Uncharacterized protein</fullName>
    </submittedName>
</protein>
<name>A0A9W7XNR7_9FUNG</name>
<feature type="compositionally biased region" description="Acidic residues" evidence="1">
    <location>
        <begin position="69"/>
        <end position="99"/>
    </location>
</feature>
<evidence type="ECO:0000313" key="4">
    <source>
        <dbReference type="Proteomes" id="UP001145021"/>
    </source>
</evidence>
<accession>A0A9W7XNR7</accession>
<sequence length="144" mass="15589">MQSKSLATLGLFLAVNIANVSAQESPSSEQNIQSSPIFQKESVAAIMGINMVQQIEYKDSMSSHHHEEWDSDCDSDSDDDDDDDDCDSDSDNDDDDWDSEDKSDGSLDDDGVDKLGYLSEKSAASKYVCNVSIAAAAFVMALSV</sequence>
<organism evidence="3 4">
    <name type="scientific">Coemansia asiatica</name>
    <dbReference type="NCBI Taxonomy" id="1052880"/>
    <lineage>
        <taxon>Eukaryota</taxon>
        <taxon>Fungi</taxon>
        <taxon>Fungi incertae sedis</taxon>
        <taxon>Zoopagomycota</taxon>
        <taxon>Kickxellomycotina</taxon>
        <taxon>Kickxellomycetes</taxon>
        <taxon>Kickxellales</taxon>
        <taxon>Kickxellaceae</taxon>
        <taxon>Coemansia</taxon>
    </lineage>
</organism>
<feature type="non-terminal residue" evidence="3">
    <location>
        <position position="144"/>
    </location>
</feature>
<comment type="caution">
    <text evidence="3">The sequence shown here is derived from an EMBL/GenBank/DDBJ whole genome shotgun (WGS) entry which is preliminary data.</text>
</comment>
<evidence type="ECO:0000256" key="1">
    <source>
        <dbReference type="SAM" id="MobiDB-lite"/>
    </source>
</evidence>
<feature type="chain" id="PRO_5040969630" evidence="2">
    <location>
        <begin position="23"/>
        <end position="144"/>
    </location>
</feature>
<proteinExistence type="predicted"/>
<keyword evidence="2" id="KW-0732">Signal</keyword>
<dbReference type="Proteomes" id="UP001145021">
    <property type="component" value="Unassembled WGS sequence"/>
</dbReference>
<keyword evidence="4" id="KW-1185">Reference proteome</keyword>
<gene>
    <name evidence="3" type="ORF">LPJ64_001607</name>
</gene>
<feature type="signal peptide" evidence="2">
    <location>
        <begin position="1"/>
        <end position="22"/>
    </location>
</feature>
<evidence type="ECO:0000313" key="3">
    <source>
        <dbReference type="EMBL" id="KAJ1646986.1"/>
    </source>
</evidence>
<evidence type="ECO:0000256" key="2">
    <source>
        <dbReference type="SAM" id="SignalP"/>
    </source>
</evidence>
<dbReference type="EMBL" id="JANBOH010000043">
    <property type="protein sequence ID" value="KAJ1646986.1"/>
    <property type="molecule type" value="Genomic_DNA"/>
</dbReference>
<feature type="region of interest" description="Disordered" evidence="1">
    <location>
        <begin position="59"/>
        <end position="114"/>
    </location>
</feature>
<feature type="compositionally biased region" description="Basic and acidic residues" evidence="1">
    <location>
        <begin position="59"/>
        <end position="68"/>
    </location>
</feature>
<reference evidence="3" key="1">
    <citation type="submission" date="2022-07" db="EMBL/GenBank/DDBJ databases">
        <title>Phylogenomic reconstructions and comparative analyses of Kickxellomycotina fungi.</title>
        <authorList>
            <person name="Reynolds N.K."/>
            <person name="Stajich J.E."/>
            <person name="Barry K."/>
            <person name="Grigoriev I.V."/>
            <person name="Crous P."/>
            <person name="Smith M.E."/>
        </authorList>
    </citation>
    <scope>NUCLEOTIDE SEQUENCE</scope>
    <source>
        <strain evidence="3">NBRC 105413</strain>
    </source>
</reference>